<dbReference type="AlphaFoldDB" id="A0AAD7BS49"/>
<sequence length="106" mass="11788">MLHRALARLRGSPLNLTRVTARTWRAPSSQQMVLNPSKASKALIEVASRPTMPLRLPLTTEAYCLIKMKATMTLAQLEEWAPLSHSTNKDGVDQNTVMQTFGAVNR</sequence>
<accession>A0AAD7BS49</accession>
<gene>
    <name evidence="2" type="ORF">FB45DRAFT_1028929</name>
</gene>
<keyword evidence="3" id="KW-1185">Reference proteome</keyword>
<evidence type="ECO:0000313" key="3">
    <source>
        <dbReference type="Proteomes" id="UP001221142"/>
    </source>
</evidence>
<comment type="caution">
    <text evidence="2">The sequence shown here is derived from an EMBL/GenBank/DDBJ whole genome shotgun (WGS) entry which is preliminary data.</text>
</comment>
<name>A0AAD7BS49_9AGAR</name>
<organism evidence="2 3">
    <name type="scientific">Roridomyces roridus</name>
    <dbReference type="NCBI Taxonomy" id="1738132"/>
    <lineage>
        <taxon>Eukaryota</taxon>
        <taxon>Fungi</taxon>
        <taxon>Dikarya</taxon>
        <taxon>Basidiomycota</taxon>
        <taxon>Agaricomycotina</taxon>
        <taxon>Agaricomycetes</taxon>
        <taxon>Agaricomycetidae</taxon>
        <taxon>Agaricales</taxon>
        <taxon>Marasmiineae</taxon>
        <taxon>Mycenaceae</taxon>
        <taxon>Roridomyces</taxon>
    </lineage>
</organism>
<dbReference type="EMBL" id="JARKIF010000010">
    <property type="protein sequence ID" value="KAJ7628863.1"/>
    <property type="molecule type" value="Genomic_DNA"/>
</dbReference>
<evidence type="ECO:0000313" key="2">
    <source>
        <dbReference type="EMBL" id="KAJ7628863.1"/>
    </source>
</evidence>
<protein>
    <submittedName>
        <fullName evidence="2">Uncharacterized protein</fullName>
    </submittedName>
</protein>
<dbReference type="Proteomes" id="UP001221142">
    <property type="component" value="Unassembled WGS sequence"/>
</dbReference>
<reference evidence="2" key="1">
    <citation type="submission" date="2023-03" db="EMBL/GenBank/DDBJ databases">
        <title>Massive genome expansion in bonnet fungi (Mycena s.s.) driven by repeated elements and novel gene families across ecological guilds.</title>
        <authorList>
            <consortium name="Lawrence Berkeley National Laboratory"/>
            <person name="Harder C.B."/>
            <person name="Miyauchi S."/>
            <person name="Viragh M."/>
            <person name="Kuo A."/>
            <person name="Thoen E."/>
            <person name="Andreopoulos B."/>
            <person name="Lu D."/>
            <person name="Skrede I."/>
            <person name="Drula E."/>
            <person name="Henrissat B."/>
            <person name="Morin E."/>
            <person name="Kohler A."/>
            <person name="Barry K."/>
            <person name="LaButti K."/>
            <person name="Morin E."/>
            <person name="Salamov A."/>
            <person name="Lipzen A."/>
            <person name="Mereny Z."/>
            <person name="Hegedus B."/>
            <person name="Baldrian P."/>
            <person name="Stursova M."/>
            <person name="Weitz H."/>
            <person name="Taylor A."/>
            <person name="Grigoriev I.V."/>
            <person name="Nagy L.G."/>
            <person name="Martin F."/>
            <person name="Kauserud H."/>
        </authorList>
    </citation>
    <scope>NUCLEOTIDE SEQUENCE</scope>
    <source>
        <strain evidence="2">9284</strain>
    </source>
</reference>
<feature type="region of interest" description="Disordered" evidence="1">
    <location>
        <begin position="84"/>
        <end position="106"/>
    </location>
</feature>
<evidence type="ECO:0000256" key="1">
    <source>
        <dbReference type="SAM" id="MobiDB-lite"/>
    </source>
</evidence>
<proteinExistence type="predicted"/>